<dbReference type="AlphaFoldDB" id="A0A839EKB4"/>
<dbReference type="EMBL" id="JACGXN010000003">
    <property type="protein sequence ID" value="MBA8879259.1"/>
    <property type="molecule type" value="Genomic_DNA"/>
</dbReference>
<organism evidence="2 3">
    <name type="scientific">Phyllobacterium myrsinacearum</name>
    <dbReference type="NCBI Taxonomy" id="28101"/>
    <lineage>
        <taxon>Bacteria</taxon>
        <taxon>Pseudomonadati</taxon>
        <taxon>Pseudomonadota</taxon>
        <taxon>Alphaproteobacteria</taxon>
        <taxon>Hyphomicrobiales</taxon>
        <taxon>Phyllobacteriaceae</taxon>
        <taxon>Phyllobacterium</taxon>
    </lineage>
</organism>
<keyword evidence="3" id="KW-1185">Reference proteome</keyword>
<name>A0A839EKB4_9HYPH</name>
<keyword evidence="1" id="KW-1133">Transmembrane helix</keyword>
<dbReference type="Proteomes" id="UP000549052">
    <property type="component" value="Unassembled WGS sequence"/>
</dbReference>
<sequence length="63" mass="6964">MFTLEHIILAFVTAVVAFVLGTFAYVSMDKKGRLSIDRTMLVMLLIPILSAMAIFAVVIFILS</sequence>
<comment type="caution">
    <text evidence="2">The sequence shown here is derived from an EMBL/GenBank/DDBJ whole genome shotgun (WGS) entry which is preliminary data.</text>
</comment>
<keyword evidence="1" id="KW-0472">Membrane</keyword>
<accession>A0A839EKB4</accession>
<evidence type="ECO:0000313" key="3">
    <source>
        <dbReference type="Proteomes" id="UP000549052"/>
    </source>
</evidence>
<reference evidence="2 3" key="1">
    <citation type="submission" date="2020-07" db="EMBL/GenBank/DDBJ databases">
        <title>Genomic Encyclopedia of Type Strains, Phase IV (KMG-V): Genome sequencing to study the core and pangenomes of soil and plant-associated prokaryotes.</title>
        <authorList>
            <person name="Whitman W."/>
        </authorList>
    </citation>
    <scope>NUCLEOTIDE SEQUENCE [LARGE SCALE GENOMIC DNA]</scope>
    <source>
        <strain evidence="2 3">AN3</strain>
    </source>
</reference>
<proteinExistence type="predicted"/>
<protein>
    <submittedName>
        <fullName evidence="2">ABC-type spermidine/putrescine transport system permease subunit II</fullName>
    </submittedName>
</protein>
<feature type="transmembrane region" description="Helical" evidence="1">
    <location>
        <begin position="6"/>
        <end position="28"/>
    </location>
</feature>
<evidence type="ECO:0000313" key="2">
    <source>
        <dbReference type="EMBL" id="MBA8879259.1"/>
    </source>
</evidence>
<feature type="transmembrane region" description="Helical" evidence="1">
    <location>
        <begin position="40"/>
        <end position="62"/>
    </location>
</feature>
<keyword evidence="1" id="KW-0812">Transmembrane</keyword>
<gene>
    <name evidence="2" type="ORF">FHW16_002977</name>
</gene>
<evidence type="ECO:0000256" key="1">
    <source>
        <dbReference type="SAM" id="Phobius"/>
    </source>
</evidence>